<name>A0A9D4JYZ8_DREPO</name>
<reference evidence="1" key="1">
    <citation type="journal article" date="2019" name="bioRxiv">
        <title>The Genome of the Zebra Mussel, Dreissena polymorpha: A Resource for Invasive Species Research.</title>
        <authorList>
            <person name="McCartney M.A."/>
            <person name="Auch B."/>
            <person name="Kono T."/>
            <person name="Mallez S."/>
            <person name="Zhang Y."/>
            <person name="Obille A."/>
            <person name="Becker A."/>
            <person name="Abrahante J.E."/>
            <person name="Garbe J."/>
            <person name="Badalamenti J.P."/>
            <person name="Herman A."/>
            <person name="Mangelson H."/>
            <person name="Liachko I."/>
            <person name="Sullivan S."/>
            <person name="Sone E.D."/>
            <person name="Koren S."/>
            <person name="Silverstein K.A.T."/>
            <person name="Beckman K.B."/>
            <person name="Gohl D.M."/>
        </authorList>
    </citation>
    <scope>NUCLEOTIDE SEQUENCE</scope>
    <source>
        <strain evidence="1">Duluth1</strain>
        <tissue evidence="1">Whole animal</tissue>
    </source>
</reference>
<evidence type="ECO:0000313" key="2">
    <source>
        <dbReference type="Proteomes" id="UP000828390"/>
    </source>
</evidence>
<proteinExistence type="predicted"/>
<gene>
    <name evidence="1" type="ORF">DPMN_103219</name>
</gene>
<dbReference type="Proteomes" id="UP000828390">
    <property type="component" value="Unassembled WGS sequence"/>
</dbReference>
<protein>
    <submittedName>
        <fullName evidence="1">Uncharacterized protein</fullName>
    </submittedName>
</protein>
<sequence>MIALSGIVRVAAVWGPGTAIYGPETTVFMSWVFVCVLDRPETFQTPVLQEQ</sequence>
<dbReference type="AlphaFoldDB" id="A0A9D4JYZ8"/>
<dbReference type="EMBL" id="JAIWYP010000004">
    <property type="protein sequence ID" value="KAH3829985.1"/>
    <property type="molecule type" value="Genomic_DNA"/>
</dbReference>
<organism evidence="1 2">
    <name type="scientific">Dreissena polymorpha</name>
    <name type="common">Zebra mussel</name>
    <name type="synonym">Mytilus polymorpha</name>
    <dbReference type="NCBI Taxonomy" id="45954"/>
    <lineage>
        <taxon>Eukaryota</taxon>
        <taxon>Metazoa</taxon>
        <taxon>Spiralia</taxon>
        <taxon>Lophotrochozoa</taxon>
        <taxon>Mollusca</taxon>
        <taxon>Bivalvia</taxon>
        <taxon>Autobranchia</taxon>
        <taxon>Heteroconchia</taxon>
        <taxon>Euheterodonta</taxon>
        <taxon>Imparidentia</taxon>
        <taxon>Neoheterodontei</taxon>
        <taxon>Myida</taxon>
        <taxon>Dreissenoidea</taxon>
        <taxon>Dreissenidae</taxon>
        <taxon>Dreissena</taxon>
    </lineage>
</organism>
<keyword evidence="2" id="KW-1185">Reference proteome</keyword>
<accession>A0A9D4JYZ8</accession>
<comment type="caution">
    <text evidence="1">The sequence shown here is derived from an EMBL/GenBank/DDBJ whole genome shotgun (WGS) entry which is preliminary data.</text>
</comment>
<evidence type="ECO:0000313" key="1">
    <source>
        <dbReference type="EMBL" id="KAH3829985.1"/>
    </source>
</evidence>
<reference evidence="1" key="2">
    <citation type="submission" date="2020-11" db="EMBL/GenBank/DDBJ databases">
        <authorList>
            <person name="McCartney M.A."/>
            <person name="Auch B."/>
            <person name="Kono T."/>
            <person name="Mallez S."/>
            <person name="Becker A."/>
            <person name="Gohl D.M."/>
            <person name="Silverstein K.A.T."/>
            <person name="Koren S."/>
            <person name="Bechman K.B."/>
            <person name="Herman A."/>
            <person name="Abrahante J.E."/>
            <person name="Garbe J."/>
        </authorList>
    </citation>
    <scope>NUCLEOTIDE SEQUENCE</scope>
    <source>
        <strain evidence="1">Duluth1</strain>
        <tissue evidence="1">Whole animal</tissue>
    </source>
</reference>